<gene>
    <name evidence="1" type="ORF">NM688_g3464</name>
</gene>
<keyword evidence="2" id="KW-1185">Reference proteome</keyword>
<evidence type="ECO:0000313" key="2">
    <source>
        <dbReference type="Proteomes" id="UP001148662"/>
    </source>
</evidence>
<proteinExistence type="predicted"/>
<organism evidence="1 2">
    <name type="scientific">Phlebia brevispora</name>
    <dbReference type="NCBI Taxonomy" id="194682"/>
    <lineage>
        <taxon>Eukaryota</taxon>
        <taxon>Fungi</taxon>
        <taxon>Dikarya</taxon>
        <taxon>Basidiomycota</taxon>
        <taxon>Agaricomycotina</taxon>
        <taxon>Agaricomycetes</taxon>
        <taxon>Polyporales</taxon>
        <taxon>Meruliaceae</taxon>
        <taxon>Phlebia</taxon>
    </lineage>
</organism>
<protein>
    <submittedName>
        <fullName evidence="1">Uncharacterized protein</fullName>
    </submittedName>
</protein>
<accession>A0ACC1T5H9</accession>
<dbReference type="EMBL" id="JANHOG010000507">
    <property type="protein sequence ID" value="KAJ3553715.1"/>
    <property type="molecule type" value="Genomic_DNA"/>
</dbReference>
<reference evidence="1" key="1">
    <citation type="submission" date="2022-07" db="EMBL/GenBank/DDBJ databases">
        <title>Genome Sequence of Phlebia brevispora.</title>
        <authorList>
            <person name="Buettner E."/>
        </authorList>
    </citation>
    <scope>NUCLEOTIDE SEQUENCE</scope>
    <source>
        <strain evidence="1">MPL23</strain>
    </source>
</reference>
<name>A0ACC1T5H9_9APHY</name>
<dbReference type="Proteomes" id="UP001148662">
    <property type="component" value="Unassembled WGS sequence"/>
</dbReference>
<evidence type="ECO:0000313" key="1">
    <source>
        <dbReference type="EMBL" id="KAJ3553715.1"/>
    </source>
</evidence>
<sequence>MIFATLFRRTPPTIFSSSTQFYLGSIDYLTRRINVLGGALRRLFSPYAITVRIRCTMISSHPKTATNCSPPSLSGASASSKLQSHDPYDYTPSSADGAICLLAHPPPFSVVIVARIVACEVLRSLSSPTGSPYEAPEHFDAFLKIAVSHYTQPGPVIRVSHCLPVVSSQTVLLALDWPSRTVYRLPSDAPSLAFAYLVSTAKKPPRTCTMGLAGYSPLWDRLQVIQTSESSSVNIEVPRSWRLWSGWSPRRWAMDDKEWKEWWDPMDDKDFGETTAFPALHPHETIFHVGLPDYTRNQRGWYHVTRWPSTTADGHERGTTGPDVPVELFDFFLDYMTCKKGKASAHDILMSKRELGLISLVCRRWAHTLRPLIFPTIILRSGEDAQTLLSFLNHPHSSIAHYIRMVILSQSLTQYPYKPWMHNVSLFSKIVGVLKSTAMVKVALCGPLPAGKFTKGVCEMLPRFTPWSFEGVGGLELKDLHFKKLGDLMRMPRDLPSLQWLQCSNVTWEDSSSEELPPTSRYLSRRALKGRGDWIPYILSGCTDDRAAIWFAVLLTLKWQDRLEQGDAHCICRIASALWLNDVGGASGASADRYEDCLRFKAPTGWVYVYFTDRVPQQPRRVRAIRLDATDCSERALECSDWEAIDRLAMALPFLRTFLIWSNSRDCLLLFHNKVVVQKMHNFRGSRKLKYGLQSLDKGGLCTRVSCSEDKVRDIDHPTLDIAELFD</sequence>
<comment type="caution">
    <text evidence="1">The sequence shown here is derived from an EMBL/GenBank/DDBJ whole genome shotgun (WGS) entry which is preliminary data.</text>
</comment>